<evidence type="ECO:0000256" key="1">
    <source>
        <dbReference type="SAM" id="Coils"/>
    </source>
</evidence>
<name>A0A1X0QLX5_RHIZD</name>
<proteinExistence type="predicted"/>
<gene>
    <name evidence="2" type="ORF">BCV72DRAFT_310673</name>
</gene>
<feature type="coiled-coil region" evidence="1">
    <location>
        <begin position="16"/>
        <end position="43"/>
    </location>
</feature>
<keyword evidence="1" id="KW-0175">Coiled coil</keyword>
<sequence>MSESDSKSRSNKPMKYAQLHYELNKLTKNIQELDQHFKQTNEQVPALLKMSTLHAAMLMSAQSVLNKDDSS</sequence>
<dbReference type="Proteomes" id="UP000242414">
    <property type="component" value="Unassembled WGS sequence"/>
</dbReference>
<protein>
    <submittedName>
        <fullName evidence="2">Uncharacterized protein</fullName>
    </submittedName>
</protein>
<evidence type="ECO:0000313" key="2">
    <source>
        <dbReference type="EMBL" id="ORE00751.1"/>
    </source>
</evidence>
<dbReference type="Pfam" id="PF08227">
    <property type="entry name" value="DASH_Hsk3"/>
    <property type="match status" value="1"/>
</dbReference>
<dbReference type="AlphaFoldDB" id="A0A1X0QLX5"/>
<accession>A0A1X0QLX5</accession>
<dbReference type="InterPro" id="IPR013183">
    <property type="entry name" value="Hsk3-like"/>
</dbReference>
<dbReference type="VEuPathDB" id="FungiDB:BCV72DRAFT_310673"/>
<dbReference type="OrthoDB" id="3358869at2759"/>
<dbReference type="EMBL" id="KV922309">
    <property type="protein sequence ID" value="ORE00751.1"/>
    <property type="molecule type" value="Genomic_DNA"/>
</dbReference>
<organism evidence="2">
    <name type="scientific">Rhizopus microsporus var. microsporus</name>
    <dbReference type="NCBI Taxonomy" id="86635"/>
    <lineage>
        <taxon>Eukaryota</taxon>
        <taxon>Fungi</taxon>
        <taxon>Fungi incertae sedis</taxon>
        <taxon>Mucoromycota</taxon>
        <taxon>Mucoromycotina</taxon>
        <taxon>Mucoromycetes</taxon>
        <taxon>Mucorales</taxon>
        <taxon>Mucorineae</taxon>
        <taxon>Rhizopodaceae</taxon>
        <taxon>Rhizopus</taxon>
    </lineage>
</organism>
<reference evidence="2" key="1">
    <citation type="journal article" date="2016" name="Proc. Natl. Acad. Sci. U.S.A.">
        <title>Lipid metabolic changes in an early divergent fungus govern the establishment of a mutualistic symbiosis with endobacteria.</title>
        <authorList>
            <person name="Lastovetsky O.A."/>
            <person name="Gaspar M.L."/>
            <person name="Mondo S.J."/>
            <person name="LaButti K.M."/>
            <person name="Sandor L."/>
            <person name="Grigoriev I.V."/>
            <person name="Henry S.A."/>
            <person name="Pawlowska T.E."/>
        </authorList>
    </citation>
    <scope>NUCLEOTIDE SEQUENCE [LARGE SCALE GENOMIC DNA]</scope>
    <source>
        <strain evidence="2">ATCC 52814</strain>
    </source>
</reference>